<accession>A0A7C2W8D7</accession>
<sequence>MARVSVDVKLVSSVTQVVAHIDRTAGARVVEAANLVRNRVIEKLAGPRSGRQYRVPGTNRLYTASAPGEPPAVMLGRLRQSIQVQLTQDEHQVAAHVGSDLEKAVWLEKGTRSMAPRPFLGPAFEETRAEVEAILSQRWDE</sequence>
<name>A0A7C2W8D7_9BACT</name>
<proteinExistence type="predicted"/>
<evidence type="ECO:0000313" key="1">
    <source>
        <dbReference type="EMBL" id="HEX70649.1"/>
    </source>
</evidence>
<gene>
    <name evidence="1" type="ORF">ENP13_05330</name>
</gene>
<organism evidence="1">
    <name type="scientific">Thermorudis sp</name>
    <dbReference type="NCBI Taxonomy" id="1969470"/>
    <lineage>
        <taxon>Bacteria</taxon>
        <taxon>Pseudomonadati</taxon>
        <taxon>Thermomicrobiota</taxon>
        <taxon>Thermomicrobia</taxon>
        <taxon>Thermomicrobia incertae sedis</taxon>
        <taxon>Thermorudis</taxon>
    </lineage>
</organism>
<comment type="caution">
    <text evidence="1">The sequence shown here is derived from an EMBL/GenBank/DDBJ whole genome shotgun (WGS) entry which is preliminary data.</text>
</comment>
<protein>
    <submittedName>
        <fullName evidence="1">HK97 gp10 family phage protein</fullName>
    </submittedName>
</protein>
<reference evidence="1" key="1">
    <citation type="journal article" date="2020" name="mSystems">
        <title>Genome- and Community-Level Interaction Insights into Carbon Utilization and Element Cycling Functions of Hydrothermarchaeota in Hydrothermal Sediment.</title>
        <authorList>
            <person name="Zhou Z."/>
            <person name="Liu Y."/>
            <person name="Xu W."/>
            <person name="Pan J."/>
            <person name="Luo Z.H."/>
            <person name="Li M."/>
        </authorList>
    </citation>
    <scope>NUCLEOTIDE SEQUENCE [LARGE SCALE GENOMIC DNA]</scope>
    <source>
        <strain evidence="1">SpSt-192</strain>
    </source>
</reference>
<dbReference type="EMBL" id="DSID01000402">
    <property type="protein sequence ID" value="HEX70649.1"/>
    <property type="molecule type" value="Genomic_DNA"/>
</dbReference>
<dbReference type="AlphaFoldDB" id="A0A7C2W8D7"/>